<dbReference type="EMBL" id="JACXSS010000001">
    <property type="protein sequence ID" value="MBD9356803.1"/>
    <property type="molecule type" value="Genomic_DNA"/>
</dbReference>
<feature type="compositionally biased region" description="Low complexity" evidence="1">
    <location>
        <begin position="143"/>
        <end position="155"/>
    </location>
</feature>
<dbReference type="Proteomes" id="UP000652176">
    <property type="component" value="Unassembled WGS sequence"/>
</dbReference>
<feature type="region of interest" description="Disordered" evidence="1">
    <location>
        <begin position="128"/>
        <end position="166"/>
    </location>
</feature>
<feature type="compositionally biased region" description="Polar residues" evidence="1">
    <location>
        <begin position="156"/>
        <end position="166"/>
    </location>
</feature>
<keyword evidence="3" id="KW-1185">Reference proteome</keyword>
<reference evidence="2 3" key="1">
    <citation type="submission" date="2020-09" db="EMBL/GenBank/DDBJ databases">
        <title>Methylomonas albis sp. nov. and Methylomonas fluvii sp. nov.: Two cold-adapted methanotrophs from the River Elbe and an amended description of Methylovulum psychrotolerans strain Eb1.</title>
        <authorList>
            <person name="Bussmann I.K."/>
            <person name="Klings K.-W."/>
            <person name="Warnstedt J."/>
            <person name="Hoppert M."/>
            <person name="Saborowski A."/>
            <person name="Horn F."/>
            <person name="Liebner S."/>
        </authorList>
    </citation>
    <scope>NUCLEOTIDE SEQUENCE [LARGE SCALE GENOMIC DNA]</scope>
    <source>
        <strain evidence="2 3">EbA</strain>
    </source>
</reference>
<name>A0ABR9D130_9GAMM</name>
<protein>
    <submittedName>
        <fullName evidence="2">Uncharacterized protein</fullName>
    </submittedName>
</protein>
<evidence type="ECO:0000256" key="1">
    <source>
        <dbReference type="SAM" id="MobiDB-lite"/>
    </source>
</evidence>
<comment type="caution">
    <text evidence="2">The sequence shown here is derived from an EMBL/GenBank/DDBJ whole genome shotgun (WGS) entry which is preliminary data.</text>
</comment>
<organism evidence="2 3">
    <name type="scientific">Methylomonas albis</name>
    <dbReference type="NCBI Taxonomy" id="1854563"/>
    <lineage>
        <taxon>Bacteria</taxon>
        <taxon>Pseudomonadati</taxon>
        <taxon>Pseudomonadota</taxon>
        <taxon>Gammaproteobacteria</taxon>
        <taxon>Methylococcales</taxon>
        <taxon>Methylococcaceae</taxon>
        <taxon>Methylomonas</taxon>
    </lineage>
</organism>
<evidence type="ECO:0000313" key="3">
    <source>
        <dbReference type="Proteomes" id="UP000652176"/>
    </source>
</evidence>
<dbReference type="RefSeq" id="WP_192375128.1">
    <property type="nucleotide sequence ID" value="NZ_CAJHIV010000001.1"/>
</dbReference>
<evidence type="ECO:0000313" key="2">
    <source>
        <dbReference type="EMBL" id="MBD9356803.1"/>
    </source>
</evidence>
<gene>
    <name evidence="2" type="ORF">IE877_13070</name>
</gene>
<accession>A0ABR9D130</accession>
<sequence>MLNTQTGKKGVAISREVGLRLVKARQIFDPHMPQHKAAELLGISESVAALGPAIQAIDDAFMRFWQQNQEFENMAGGSAVLGRIDLAQCVARSATLQAVRAKALPIHALATLPQKQTLRVWTNPALPQPVLPITESKPRTTRSRNNLTNRNANGNQPKPTQNAGSR</sequence>
<proteinExistence type="predicted"/>